<dbReference type="PROSITE" id="PS51207">
    <property type="entry name" value="PXA"/>
    <property type="match status" value="1"/>
</dbReference>
<name>A0A518AGL8_9BACT</name>
<dbReference type="Proteomes" id="UP000315750">
    <property type="component" value="Chromosome"/>
</dbReference>
<proteinExistence type="predicted"/>
<dbReference type="AlphaFoldDB" id="A0A518AGL8"/>
<dbReference type="InterPro" id="IPR003114">
    <property type="entry name" value="Phox_assoc"/>
</dbReference>
<evidence type="ECO:0000313" key="2">
    <source>
        <dbReference type="EMBL" id="QDU53876.1"/>
    </source>
</evidence>
<dbReference type="PANTHER" id="PTHR37292:SF2">
    <property type="entry name" value="DUF262 DOMAIN-CONTAINING PROTEIN"/>
    <property type="match status" value="1"/>
</dbReference>
<dbReference type="OrthoDB" id="9798761at2"/>
<organism evidence="2 3">
    <name type="scientific">Aeoliella mucimassa</name>
    <dbReference type="NCBI Taxonomy" id="2527972"/>
    <lineage>
        <taxon>Bacteria</taxon>
        <taxon>Pseudomonadati</taxon>
        <taxon>Planctomycetota</taxon>
        <taxon>Planctomycetia</taxon>
        <taxon>Pirellulales</taxon>
        <taxon>Lacipirellulaceae</taxon>
        <taxon>Aeoliella</taxon>
    </lineage>
</organism>
<dbReference type="InterPro" id="IPR004919">
    <property type="entry name" value="GmrSD_N"/>
</dbReference>
<protein>
    <recommendedName>
        <fullName evidence="1">PXA domain-containing protein</fullName>
    </recommendedName>
</protein>
<evidence type="ECO:0000259" key="1">
    <source>
        <dbReference type="PROSITE" id="PS51207"/>
    </source>
</evidence>
<dbReference type="Pfam" id="PF03235">
    <property type="entry name" value="GmrSD_N"/>
    <property type="match status" value="1"/>
</dbReference>
<reference evidence="2 3" key="1">
    <citation type="submission" date="2019-02" db="EMBL/GenBank/DDBJ databases">
        <title>Deep-cultivation of Planctomycetes and their phenomic and genomic characterization uncovers novel biology.</title>
        <authorList>
            <person name="Wiegand S."/>
            <person name="Jogler M."/>
            <person name="Boedeker C."/>
            <person name="Pinto D."/>
            <person name="Vollmers J."/>
            <person name="Rivas-Marin E."/>
            <person name="Kohn T."/>
            <person name="Peeters S.H."/>
            <person name="Heuer A."/>
            <person name="Rast P."/>
            <person name="Oberbeckmann S."/>
            <person name="Bunk B."/>
            <person name="Jeske O."/>
            <person name="Meyerdierks A."/>
            <person name="Storesund J.E."/>
            <person name="Kallscheuer N."/>
            <person name="Luecker S."/>
            <person name="Lage O.M."/>
            <person name="Pohl T."/>
            <person name="Merkel B.J."/>
            <person name="Hornburger P."/>
            <person name="Mueller R.-W."/>
            <person name="Bruemmer F."/>
            <person name="Labrenz M."/>
            <person name="Spormann A.M."/>
            <person name="Op den Camp H."/>
            <person name="Overmann J."/>
            <person name="Amann R."/>
            <person name="Jetten M.S.M."/>
            <person name="Mascher T."/>
            <person name="Medema M.H."/>
            <person name="Devos D.P."/>
            <person name="Kaster A.-K."/>
            <person name="Ovreas L."/>
            <person name="Rohde M."/>
            <person name="Galperin M.Y."/>
            <person name="Jogler C."/>
        </authorList>
    </citation>
    <scope>NUCLEOTIDE SEQUENCE [LARGE SCALE GENOMIC DNA]</scope>
    <source>
        <strain evidence="2 3">Pan181</strain>
    </source>
</reference>
<sequence>MADPLFINDLITQIVSGHLRIPSFQRGFVWDADRVAHLMDSIYKGYPFGSLLFWRTKTALQTERQLGPFELPENDPDYPIDYILDGQQRATSIFGVFQNALSPSAGEDDTWTRIYYDLGAPSDAQDSQFAYLTDSEVEPARHFPLGILFDPPAYRQFLKTMDDSIADKVDKLYRTFTTAKIPVQTFSTDDRAAVAIVFERINRLGVELDTLQLLSAWSWSDDFDLQEQFNDLATDLAPYGFHDVGEDTDLLLRCCAAIISGDASPKTIINLSGGEVRSRFNEIRSGILGAIDFLRTNFHAYSTKVLPFPTVIIPLSVFFATTRDQSTHPNSDQQSTLVRWLWRTFFTRRYSKRLEQLNQDVVEIKRMRDGDLHKLGEFEHELDASFFTKSAFSLRTTNTRTHILMLASASPLDFIGGGSIALGSVLRDCNKKEFHHVYPRALLEAQGADMQLGNSLANFCFLPRASNNTISAKPPSEYMLLMPDNQEQVSEILEHAVCPTDIFHDDFKRFIAERSDLLVKKAKQLMQ</sequence>
<evidence type="ECO:0000313" key="3">
    <source>
        <dbReference type="Proteomes" id="UP000315750"/>
    </source>
</evidence>
<dbReference type="PANTHER" id="PTHR37292">
    <property type="entry name" value="VNG6097C"/>
    <property type="match status" value="1"/>
</dbReference>
<dbReference type="EMBL" id="CP036278">
    <property type="protein sequence ID" value="QDU53876.1"/>
    <property type="molecule type" value="Genomic_DNA"/>
</dbReference>
<gene>
    <name evidence="2" type="ORF">Pan181_00540</name>
</gene>
<keyword evidence="3" id="KW-1185">Reference proteome</keyword>
<dbReference type="KEGG" id="amuc:Pan181_00540"/>
<feature type="domain" description="PXA" evidence="1">
    <location>
        <begin position="1"/>
        <end position="19"/>
    </location>
</feature>
<accession>A0A518AGL8</accession>
<dbReference type="RefSeq" id="WP_145244921.1">
    <property type="nucleotide sequence ID" value="NZ_CP036278.1"/>
</dbReference>